<dbReference type="Proteomes" id="UP000248918">
    <property type="component" value="Unassembled WGS sequence"/>
</dbReference>
<evidence type="ECO:0000313" key="3">
    <source>
        <dbReference type="Proteomes" id="UP000248918"/>
    </source>
</evidence>
<sequence length="261" mass="28128">MQITLTALAAVLYSCPSFSAGAEGVANAQIVKGDCNIVINAVNAATPKPFPTKYCANFSATKDTADALVKIEKYVEASNPTKLDVVSAQIEKWVSDDEGYLTLSLSNISSLPAEKVKIRFLAPVKPGENQSRQINFTPSRAIPAAMLKNLGIGSKDTTKIPVAPISELIRYSRDTVPTDYELIGAGTTPEAPDDLIQKYIQGHGLIHNYSFQSTTSSLGVQVLYETIFGGKVNFLTGVYLYFGKVTVNQPIDGTKQENSIE</sequence>
<evidence type="ECO:0000313" key="2">
    <source>
        <dbReference type="EMBL" id="RAS27946.1"/>
    </source>
</evidence>
<dbReference type="EMBL" id="QLTK01000012">
    <property type="protein sequence ID" value="RAS27946.1"/>
    <property type="molecule type" value="Genomic_DNA"/>
</dbReference>
<organism evidence="2 3">
    <name type="scientific">Paraburkholderia bryophila</name>
    <dbReference type="NCBI Taxonomy" id="420952"/>
    <lineage>
        <taxon>Bacteria</taxon>
        <taxon>Pseudomonadati</taxon>
        <taxon>Pseudomonadota</taxon>
        <taxon>Betaproteobacteria</taxon>
        <taxon>Burkholderiales</taxon>
        <taxon>Burkholderiaceae</taxon>
        <taxon>Paraburkholderia</taxon>
    </lineage>
</organism>
<evidence type="ECO:0008006" key="4">
    <source>
        <dbReference type="Google" id="ProtNLM"/>
    </source>
</evidence>
<name>A0A329BZ69_9BURK</name>
<keyword evidence="1" id="KW-0732">Signal</keyword>
<reference evidence="2 3" key="1">
    <citation type="submission" date="2018-06" db="EMBL/GenBank/DDBJ databases">
        <title>Genomic Encyclopedia of Type Strains, Phase III (KMG-III): the genomes of soil and plant-associated and newly described type strains.</title>
        <authorList>
            <person name="Whitman W."/>
        </authorList>
    </citation>
    <scope>NUCLEOTIDE SEQUENCE [LARGE SCALE GENOMIC DNA]</scope>
    <source>
        <strain evidence="2 3">LMG 23644</strain>
    </source>
</reference>
<evidence type="ECO:0000256" key="1">
    <source>
        <dbReference type="SAM" id="SignalP"/>
    </source>
</evidence>
<feature type="chain" id="PRO_5016294106" description="Peptidoglycan-binding protein CsiV" evidence="1">
    <location>
        <begin position="23"/>
        <end position="261"/>
    </location>
</feature>
<accession>A0A329BZ69</accession>
<gene>
    <name evidence="2" type="ORF">BX591_112156</name>
</gene>
<comment type="caution">
    <text evidence="2">The sequence shown here is derived from an EMBL/GenBank/DDBJ whole genome shotgun (WGS) entry which is preliminary data.</text>
</comment>
<feature type="signal peptide" evidence="1">
    <location>
        <begin position="1"/>
        <end position="22"/>
    </location>
</feature>
<proteinExistence type="predicted"/>
<protein>
    <recommendedName>
        <fullName evidence="4">Peptidoglycan-binding protein CsiV</fullName>
    </recommendedName>
</protein>
<dbReference type="AlphaFoldDB" id="A0A329BZ69"/>